<gene>
    <name evidence="3" type="ORF">CWS31_006760</name>
</gene>
<sequence length="504" mass="55845">MQRSNKLKRLFIIKNVTINNFISKKVTLNKVKASRIFSISKLAIGVFAICTILTVNASELTATDISSNLPASNEVASNEIALDEVIHTEKMPSHLPQKDEKMHMGVASCAASMCHGSVSATEGSNILQNEYIIWSREDPHSQAYKTLLTQESQDIADKLGLGKATTAGVCLDCHSDNVPTEYQSKSFQISDGVGCESCHGGAENYLSSHTDSTQSHAENIAHGLYPTDEPQQRAKLCLSCHLGNEDKQATHDIMGAGHPRLAFELDTFGILQPLHYVVDEDYKSKKWSGDSYITWIYGQLEANKETLNILENKIVHNKGLFPELSLFDCYACHHPMSDLKWTETKGKGSKPGTVRLNDGNFKMLLAIAASTGFFTSVQENLNTLRNNLHNNVLLPIVVNKLFADIQAIEKVISKQSLSERKLSAALILTEILKTGSNDEFSDYIAAEQAVMAIDLLIVYIGDKAIYQQDIVDLFTIVNNDEQYNSTLFATKLLEIMNKMKINHQ</sequence>
<dbReference type="EMBL" id="PJAI02000005">
    <property type="protein sequence ID" value="TYK66289.1"/>
    <property type="molecule type" value="Genomic_DNA"/>
</dbReference>
<dbReference type="SUPFAM" id="SSF48695">
    <property type="entry name" value="Multiheme cytochromes"/>
    <property type="match status" value="1"/>
</dbReference>
<dbReference type="PANTHER" id="PTHR35038">
    <property type="entry name" value="DISSIMILATORY SULFITE REDUCTASE SIRA"/>
    <property type="match status" value="1"/>
</dbReference>
<comment type="caution">
    <text evidence="3">The sequence shown here is derived from an EMBL/GenBank/DDBJ whole genome shotgun (WGS) entry which is preliminary data.</text>
</comment>
<dbReference type="Pfam" id="PF13435">
    <property type="entry name" value="Cytochrome_C554"/>
    <property type="match status" value="1"/>
</dbReference>
<organism evidence="3 4">
    <name type="scientific">Colwellia echini</name>
    <dbReference type="NCBI Taxonomy" id="1982103"/>
    <lineage>
        <taxon>Bacteria</taxon>
        <taxon>Pseudomonadati</taxon>
        <taxon>Pseudomonadota</taxon>
        <taxon>Gammaproteobacteria</taxon>
        <taxon>Alteromonadales</taxon>
        <taxon>Colwelliaceae</taxon>
        <taxon>Colwellia</taxon>
    </lineage>
</organism>
<evidence type="ECO:0000256" key="1">
    <source>
        <dbReference type="ARBA" id="ARBA00022729"/>
    </source>
</evidence>
<evidence type="ECO:0000313" key="4">
    <source>
        <dbReference type="Proteomes" id="UP000815846"/>
    </source>
</evidence>
<keyword evidence="4" id="KW-1185">Reference proteome</keyword>
<reference evidence="3 4" key="1">
    <citation type="submission" date="2019-08" db="EMBL/GenBank/DDBJ databases">
        <title>Microbe sample from Colwellia echini.</title>
        <authorList>
            <person name="Christiansen L."/>
            <person name="Pathiraja D."/>
            <person name="Schultz-Johansen M."/>
            <person name="Choi I.-G."/>
            <person name="Stougaard P."/>
        </authorList>
    </citation>
    <scope>NUCLEOTIDE SEQUENCE [LARGE SCALE GENOMIC DNA]</scope>
    <source>
        <strain evidence="3 4">A3</strain>
    </source>
</reference>
<dbReference type="InterPro" id="IPR023155">
    <property type="entry name" value="Cyt_c-552/4"/>
</dbReference>
<dbReference type="InterPro" id="IPR036280">
    <property type="entry name" value="Multihaem_cyt_sf"/>
</dbReference>
<feature type="domain" description="Cytochrome c-552/4" evidence="2">
    <location>
        <begin position="113"/>
        <end position="200"/>
    </location>
</feature>
<dbReference type="Gene3D" id="1.10.1130.10">
    <property type="entry name" value="Flavocytochrome C3, Chain A"/>
    <property type="match status" value="1"/>
</dbReference>
<keyword evidence="1" id="KW-0732">Signal</keyword>
<evidence type="ECO:0000259" key="2">
    <source>
        <dbReference type="Pfam" id="PF13435"/>
    </source>
</evidence>
<proteinExistence type="predicted"/>
<evidence type="ECO:0000313" key="3">
    <source>
        <dbReference type="EMBL" id="TYK66289.1"/>
    </source>
</evidence>
<dbReference type="Proteomes" id="UP000815846">
    <property type="component" value="Unassembled WGS sequence"/>
</dbReference>
<accession>A0ABY3MYL6</accession>
<protein>
    <recommendedName>
        <fullName evidence="2">Cytochrome c-552/4 domain-containing protein</fullName>
    </recommendedName>
</protein>
<dbReference type="InterPro" id="IPR051829">
    <property type="entry name" value="Multiheme_Cytochr_ET"/>
</dbReference>
<name>A0ABY3MYL6_9GAMM</name>